<dbReference type="InterPro" id="IPR036942">
    <property type="entry name" value="Beta-barrel_TonB_sf"/>
</dbReference>
<evidence type="ECO:0000313" key="12">
    <source>
        <dbReference type="EMBL" id="SEA26664.1"/>
    </source>
</evidence>
<dbReference type="AlphaFoldDB" id="A0A1H3ZTP7"/>
<keyword evidence="13" id="KW-1185">Reference proteome</keyword>
<dbReference type="InterPro" id="IPR037066">
    <property type="entry name" value="Plug_dom_sf"/>
</dbReference>
<evidence type="ECO:0000256" key="5">
    <source>
        <dbReference type="ARBA" id="ARBA00023136"/>
    </source>
</evidence>
<evidence type="ECO:0000256" key="2">
    <source>
        <dbReference type="ARBA" id="ARBA00022448"/>
    </source>
</evidence>
<keyword evidence="2 7" id="KW-0813">Transport</keyword>
<feature type="signal peptide" evidence="9">
    <location>
        <begin position="1"/>
        <end position="23"/>
    </location>
</feature>
<dbReference type="PANTHER" id="PTHR40980">
    <property type="entry name" value="PLUG DOMAIN-CONTAINING PROTEIN"/>
    <property type="match status" value="1"/>
</dbReference>
<evidence type="ECO:0000313" key="13">
    <source>
        <dbReference type="Proteomes" id="UP000198820"/>
    </source>
</evidence>
<feature type="domain" description="Outer membrane protein beta-barrel" evidence="11">
    <location>
        <begin position="375"/>
        <end position="794"/>
    </location>
</feature>
<evidence type="ECO:0000256" key="3">
    <source>
        <dbReference type="ARBA" id="ARBA00022452"/>
    </source>
</evidence>
<dbReference type="PROSITE" id="PS52016">
    <property type="entry name" value="TONB_DEPENDENT_REC_3"/>
    <property type="match status" value="1"/>
</dbReference>
<dbReference type="STRING" id="908615.SAMN05421540_104195"/>
<dbReference type="Gene3D" id="2.170.130.10">
    <property type="entry name" value="TonB-dependent receptor, plug domain"/>
    <property type="match status" value="1"/>
</dbReference>
<comment type="similarity">
    <text evidence="7">Belongs to the TonB-dependent receptor family.</text>
</comment>
<dbReference type="InterPro" id="IPR012910">
    <property type="entry name" value="Plug_dom"/>
</dbReference>
<keyword evidence="5 7" id="KW-0472">Membrane</keyword>
<dbReference type="Proteomes" id="UP000198820">
    <property type="component" value="Unassembled WGS sequence"/>
</dbReference>
<protein>
    <submittedName>
        <fullName evidence="12">Outer membrane receptor proteins, mostly Fe transport</fullName>
    </submittedName>
</protein>
<evidence type="ECO:0000256" key="1">
    <source>
        <dbReference type="ARBA" id="ARBA00004571"/>
    </source>
</evidence>
<dbReference type="SUPFAM" id="SSF49464">
    <property type="entry name" value="Carboxypeptidase regulatory domain-like"/>
    <property type="match status" value="1"/>
</dbReference>
<feature type="domain" description="TonB-dependent receptor plug" evidence="10">
    <location>
        <begin position="143"/>
        <end position="221"/>
    </location>
</feature>
<comment type="subcellular location">
    <subcellularLocation>
        <location evidence="1 7">Cell outer membrane</location>
        <topology evidence="1 7">Multi-pass membrane protein</topology>
    </subcellularLocation>
</comment>
<keyword evidence="9" id="KW-0732">Signal</keyword>
<reference evidence="12 13" key="1">
    <citation type="submission" date="2016-10" db="EMBL/GenBank/DDBJ databases">
        <authorList>
            <person name="de Groot N.N."/>
        </authorList>
    </citation>
    <scope>NUCLEOTIDE SEQUENCE [LARGE SCALE GENOMIC DNA]</scope>
    <source>
        <strain evidence="12 13">DSM 23581</strain>
    </source>
</reference>
<dbReference type="SUPFAM" id="SSF56935">
    <property type="entry name" value="Porins"/>
    <property type="match status" value="1"/>
</dbReference>
<dbReference type="EMBL" id="FNQF01000004">
    <property type="protein sequence ID" value="SEA26664.1"/>
    <property type="molecule type" value="Genomic_DNA"/>
</dbReference>
<dbReference type="Gene3D" id="2.60.40.1120">
    <property type="entry name" value="Carboxypeptidase-like, regulatory domain"/>
    <property type="match status" value="1"/>
</dbReference>
<evidence type="ECO:0000256" key="4">
    <source>
        <dbReference type="ARBA" id="ARBA00022692"/>
    </source>
</evidence>
<feature type="compositionally biased region" description="Gly residues" evidence="8">
    <location>
        <begin position="808"/>
        <end position="820"/>
    </location>
</feature>
<dbReference type="InterPro" id="IPR039426">
    <property type="entry name" value="TonB-dep_rcpt-like"/>
</dbReference>
<accession>A0A1H3ZTP7</accession>
<dbReference type="GO" id="GO:0009279">
    <property type="term" value="C:cell outer membrane"/>
    <property type="evidence" value="ECO:0007669"/>
    <property type="project" value="UniProtKB-SubCell"/>
</dbReference>
<evidence type="ECO:0000256" key="7">
    <source>
        <dbReference type="PROSITE-ProRule" id="PRU01360"/>
    </source>
</evidence>
<gene>
    <name evidence="12" type="ORF">SAMN05421540_104195</name>
</gene>
<name>A0A1H3ZTP7_9FLAO</name>
<dbReference type="Pfam" id="PF07715">
    <property type="entry name" value="Plug"/>
    <property type="match status" value="1"/>
</dbReference>
<evidence type="ECO:0000256" key="6">
    <source>
        <dbReference type="ARBA" id="ARBA00023237"/>
    </source>
</evidence>
<sequence>MILKLKTSIVFFFLCTLSIFAQKSELSGKVVDADQNFPLEYATISVIDAETKETVNGGVTNIQGEFKFKVPKGLYDLKVEYISFETKMFENIDLTSNKNMGTIKLGFEAADLEEVVVTAETTTVDVRLDKKIYNIGKDLTTSGATITDALANVPSVDVDVEGGISLRGNENVRILINGKPSAIAGFGSTDVLRQLPADAIDKVEVITSPSARYDAEGTAGILNIILKRDKTLGFNGSVRAYVGTPLNQGVSVNANARTDKFNIFTNLGYSKRKPDGNAYFENDYTSNNSVYDNLMEEREYKRNRENYNANIGSTYFINDTTQITLSYFTRFGDDVDKTFNDTYRYNAGSLSSQTLRTEDEREDENSHQVSLNFEKKYDREGHKLTADIQYSIDNEKTSNFIDENELFANQDNIVTESLTEKTDEKDFLVQADYVLPMGEAQFEAGFRGNYKNEKNDYILYDENNLGDFVLNDSVSNVFEYDRNITAVYSQYGNKFGDFSFLLGLRFEHTQLKGKTTPYGDVADIPGDIELDFDKNFKGLFPTVNLTYELSEDQNVTLGYNRRINRPRSWYINPFPSRSSRTNIFQGNPGLEPAYSDAFDIGYLKRWGKELTLTSSVYYQKETDSFERVQEDTGQTTSDGIPIIRSIPINLSSNERYGAELGLLYNPARWLRLNGSINYYKFVTEGDFNGVNYDADNESFFARFSSKVDLPWSIQWQTNAFYRGARENAQTKTEPIASLNLALSKDILNDNATISLNVSDLFNSRKRENRTITDQFTSYSEFQWRERQITATFVYRFNQNKQMSRQQGRGQGNGDGGEGEF</sequence>
<keyword evidence="12" id="KW-0675">Receptor</keyword>
<evidence type="ECO:0000256" key="9">
    <source>
        <dbReference type="SAM" id="SignalP"/>
    </source>
</evidence>
<evidence type="ECO:0000256" key="8">
    <source>
        <dbReference type="SAM" id="MobiDB-lite"/>
    </source>
</evidence>
<evidence type="ECO:0000259" key="10">
    <source>
        <dbReference type="Pfam" id="PF07715"/>
    </source>
</evidence>
<feature type="region of interest" description="Disordered" evidence="8">
    <location>
        <begin position="801"/>
        <end position="820"/>
    </location>
</feature>
<dbReference type="Pfam" id="PF14905">
    <property type="entry name" value="OMP_b-brl_3"/>
    <property type="match status" value="1"/>
</dbReference>
<keyword evidence="3 7" id="KW-1134">Transmembrane beta strand</keyword>
<dbReference type="PANTHER" id="PTHR40980:SF3">
    <property type="entry name" value="TONB-DEPENDENT RECEPTOR-LIKE BETA-BARREL DOMAIN-CONTAINING PROTEIN"/>
    <property type="match status" value="1"/>
</dbReference>
<dbReference type="InterPro" id="IPR008969">
    <property type="entry name" value="CarboxyPept-like_regulatory"/>
</dbReference>
<keyword evidence="4 7" id="KW-0812">Transmembrane</keyword>
<dbReference type="RefSeq" id="WP_234953105.1">
    <property type="nucleotide sequence ID" value="NZ_FNQF01000004.1"/>
</dbReference>
<evidence type="ECO:0000259" key="11">
    <source>
        <dbReference type="Pfam" id="PF14905"/>
    </source>
</evidence>
<feature type="chain" id="PRO_5011524610" evidence="9">
    <location>
        <begin position="24"/>
        <end position="820"/>
    </location>
</feature>
<dbReference type="InterPro" id="IPR041700">
    <property type="entry name" value="OMP_b-brl_3"/>
</dbReference>
<organism evidence="12 13">
    <name type="scientific">Psychroflexus halocasei</name>
    <dbReference type="NCBI Taxonomy" id="908615"/>
    <lineage>
        <taxon>Bacteria</taxon>
        <taxon>Pseudomonadati</taxon>
        <taxon>Bacteroidota</taxon>
        <taxon>Flavobacteriia</taxon>
        <taxon>Flavobacteriales</taxon>
        <taxon>Flavobacteriaceae</taxon>
        <taxon>Psychroflexus</taxon>
    </lineage>
</organism>
<keyword evidence="6 7" id="KW-0998">Cell outer membrane</keyword>
<proteinExistence type="inferred from homology"/>
<dbReference type="Gene3D" id="2.40.170.20">
    <property type="entry name" value="TonB-dependent receptor, beta-barrel domain"/>
    <property type="match status" value="1"/>
</dbReference>
<dbReference type="Pfam" id="PF13715">
    <property type="entry name" value="CarbopepD_reg_2"/>
    <property type="match status" value="1"/>
</dbReference>